<proteinExistence type="predicted"/>
<dbReference type="AlphaFoldDB" id="A0A7J9F4E8"/>
<dbReference type="InterPro" id="IPR036691">
    <property type="entry name" value="Endo/exonu/phosph_ase_sf"/>
</dbReference>
<organism evidence="1 2">
    <name type="scientific">Gossypium trilobum</name>
    <dbReference type="NCBI Taxonomy" id="34281"/>
    <lineage>
        <taxon>Eukaryota</taxon>
        <taxon>Viridiplantae</taxon>
        <taxon>Streptophyta</taxon>
        <taxon>Embryophyta</taxon>
        <taxon>Tracheophyta</taxon>
        <taxon>Spermatophyta</taxon>
        <taxon>Magnoliopsida</taxon>
        <taxon>eudicotyledons</taxon>
        <taxon>Gunneridae</taxon>
        <taxon>Pentapetalae</taxon>
        <taxon>rosids</taxon>
        <taxon>malvids</taxon>
        <taxon>Malvales</taxon>
        <taxon>Malvaceae</taxon>
        <taxon>Malvoideae</taxon>
        <taxon>Gossypium</taxon>
    </lineage>
</organism>
<sequence length="340" mass="38972">MSLEDEGYKILEVQEDPDFVPEVVELSLVGCFLTASLIDYSTMRSTMRVLRRSPWTFNNHLLMLHHLGKGKDPLKVPLIFINFWVQIHGVPPSFFTESLARQIGSFLGKFLEFNGTNLGKGICTYLRIKVTTLEKKEKRHNDSFCQAKMALRYKVSKIGWDLSLRANSGRARAMSYGDKGGNYYGSQELVRGFDPILRVNLEGDLNLDSVMVEGDGKKRPRREEDRSKVVDELKTLGKSTDRNKIIYWNVRGLGSPRAIRRLRYMLELHNPQVVFFMETKLCSIQMERVRSYGFFNGIDVQAVGSSSDLYFAWKNDVKINHRIFSNSHIDVDVIEDEIGG</sequence>
<protein>
    <recommendedName>
        <fullName evidence="3">DUF4283 domain-containing protein</fullName>
    </recommendedName>
</protein>
<accession>A0A7J9F4E8</accession>
<dbReference type="Proteomes" id="UP000593568">
    <property type="component" value="Unassembled WGS sequence"/>
</dbReference>
<evidence type="ECO:0000313" key="2">
    <source>
        <dbReference type="Proteomes" id="UP000593568"/>
    </source>
</evidence>
<evidence type="ECO:0008006" key="3">
    <source>
        <dbReference type="Google" id="ProtNLM"/>
    </source>
</evidence>
<reference evidence="1 2" key="1">
    <citation type="journal article" date="2019" name="Genome Biol. Evol.">
        <title>Insights into the evolution of the New World diploid cottons (Gossypium, subgenus Houzingenia) based on genome sequencing.</title>
        <authorList>
            <person name="Grover C.E."/>
            <person name="Arick M.A. 2nd"/>
            <person name="Thrash A."/>
            <person name="Conover J.L."/>
            <person name="Sanders W.S."/>
            <person name="Peterson D.G."/>
            <person name="Frelichowski J.E."/>
            <person name="Scheffler J.A."/>
            <person name="Scheffler B.E."/>
            <person name="Wendel J.F."/>
        </authorList>
    </citation>
    <scope>NUCLEOTIDE SEQUENCE [LARGE SCALE GENOMIC DNA]</scope>
    <source>
        <strain evidence="1">8</strain>
        <tissue evidence="1">Leaf</tissue>
    </source>
</reference>
<dbReference type="PANTHER" id="PTHR35218">
    <property type="entry name" value="RNASE H DOMAIN-CONTAINING PROTEIN"/>
    <property type="match status" value="1"/>
</dbReference>
<dbReference type="EMBL" id="JABEZW010000011">
    <property type="protein sequence ID" value="MBA0780176.1"/>
    <property type="molecule type" value="Genomic_DNA"/>
</dbReference>
<dbReference type="PANTHER" id="PTHR35218:SF9">
    <property type="entry name" value="ENDONUCLEASE_EXONUCLEASE_PHOSPHATASE DOMAIN-CONTAINING PROTEIN"/>
    <property type="match status" value="1"/>
</dbReference>
<gene>
    <name evidence="1" type="ORF">Gotri_004315</name>
</gene>
<comment type="caution">
    <text evidence="1">The sequence shown here is derived from an EMBL/GenBank/DDBJ whole genome shotgun (WGS) entry which is preliminary data.</text>
</comment>
<evidence type="ECO:0000313" key="1">
    <source>
        <dbReference type="EMBL" id="MBA0780176.1"/>
    </source>
</evidence>
<dbReference type="Gene3D" id="3.60.10.10">
    <property type="entry name" value="Endonuclease/exonuclease/phosphatase"/>
    <property type="match status" value="1"/>
</dbReference>
<name>A0A7J9F4E8_9ROSI</name>
<keyword evidence="2" id="KW-1185">Reference proteome</keyword>
<dbReference type="SUPFAM" id="SSF56219">
    <property type="entry name" value="DNase I-like"/>
    <property type="match status" value="1"/>
</dbReference>